<reference evidence="6" key="1">
    <citation type="submission" date="2022-11" db="EMBL/GenBank/DDBJ databases">
        <title>Genomic repertoires linked with pathogenic potency of arthritogenic Prevotella copri isolated from the gut of rheumatoid arthritis patients.</title>
        <authorList>
            <person name="Nii T."/>
            <person name="Maeda Y."/>
            <person name="Motooka D."/>
            <person name="Naito M."/>
            <person name="Matsumoto Y."/>
            <person name="Ogawa T."/>
            <person name="Oguro-Igashira E."/>
            <person name="Kishikawa T."/>
            <person name="Yamashita M."/>
            <person name="Koizumi S."/>
            <person name="Kurakawa T."/>
            <person name="Okumura R."/>
            <person name="Kayama H."/>
            <person name="Murakami M."/>
            <person name="Sakaguchi T."/>
            <person name="Das B."/>
            <person name="Nakamura S."/>
            <person name="Okada Y."/>
            <person name="Kumanogoh A."/>
            <person name="Takeda K."/>
        </authorList>
    </citation>
    <scope>NUCLEOTIDE SEQUENCE</scope>
    <source>
        <strain evidence="6">H012_8</strain>
    </source>
</reference>
<comment type="caution">
    <text evidence="6">The sequence shown here is derived from an EMBL/GenBank/DDBJ whole genome shotgun (WGS) entry which is preliminary data.</text>
</comment>
<dbReference type="EMBL" id="JAPDVH010000001">
    <property type="protein sequence ID" value="MCW4154435.1"/>
    <property type="molecule type" value="Genomic_DNA"/>
</dbReference>
<comment type="similarity">
    <text evidence="1">Belongs to the type-I restriction system S methylase family.</text>
</comment>
<name>A0AAW5UPL3_9BACT</name>
<dbReference type="GO" id="GO:0003677">
    <property type="term" value="F:DNA binding"/>
    <property type="evidence" value="ECO:0007669"/>
    <property type="project" value="UniProtKB-KW"/>
</dbReference>
<dbReference type="Gene3D" id="3.90.220.20">
    <property type="entry name" value="DNA methylase specificity domains"/>
    <property type="match status" value="2"/>
</dbReference>
<protein>
    <submittedName>
        <fullName evidence="6">Restriction endonuclease subunit S</fullName>
    </submittedName>
</protein>
<dbReference type="SUPFAM" id="SSF116734">
    <property type="entry name" value="DNA methylase specificity domain"/>
    <property type="match status" value="2"/>
</dbReference>
<keyword evidence="6" id="KW-0378">Hydrolase</keyword>
<keyword evidence="2" id="KW-0680">Restriction system</keyword>
<dbReference type="GO" id="GO:0009307">
    <property type="term" value="P:DNA restriction-modification system"/>
    <property type="evidence" value="ECO:0007669"/>
    <property type="project" value="UniProtKB-KW"/>
</dbReference>
<keyword evidence="6" id="KW-0255">Endonuclease</keyword>
<dbReference type="Pfam" id="PF01420">
    <property type="entry name" value="Methylase_S"/>
    <property type="match status" value="1"/>
</dbReference>
<sequence>MDMNKMKKVPEIRFKEFAEDWENTDASIIFKTYFDKNHPDLPVLSASQEYGMIIREDVGFKVQHNKENEAGYKRVLPGQFVIHLRSFQGGFAHSDVEGITSPAYTIIEFRDKSQQDDIFWKYVLTSKEFIKRLETVTYGIRDGRSISFEDFSELGFNVPDIKEQHKIGKTLTVIDTLIRKLEQKLEKLRNIKQSLLNQMFVSVNRGGGYAPLIRFKGYDDEWKTNELSEVAKRYFVSNQSVHHQNLLSLSYGKIKRKNIKSKKGLLPNSFDTYQIVKNGIIVMRFTDLQNDHKSLRIGLAKEEGIVSPAYTCISVGEENSSAFLYEQLNYYDSVLKQFYKMGDGLRQTLSYKDIERLNVYIPHIEEQENIVFFNTVIETIIGKVSTKLTKLNSVKQSLLQKMFV</sequence>
<dbReference type="PANTHER" id="PTHR30408">
    <property type="entry name" value="TYPE-1 RESTRICTION ENZYME ECOKI SPECIFICITY PROTEIN"/>
    <property type="match status" value="1"/>
</dbReference>
<evidence type="ECO:0000256" key="1">
    <source>
        <dbReference type="ARBA" id="ARBA00010923"/>
    </source>
</evidence>
<dbReference type="InterPro" id="IPR044946">
    <property type="entry name" value="Restrct_endonuc_typeI_TRD_sf"/>
</dbReference>
<evidence type="ECO:0000256" key="3">
    <source>
        <dbReference type="ARBA" id="ARBA00023125"/>
    </source>
</evidence>
<feature type="coiled-coil region" evidence="4">
    <location>
        <begin position="171"/>
        <end position="198"/>
    </location>
</feature>
<dbReference type="Proteomes" id="UP001209168">
    <property type="component" value="Unassembled WGS sequence"/>
</dbReference>
<keyword evidence="6" id="KW-0540">Nuclease</keyword>
<dbReference type="RefSeq" id="WP_264956671.1">
    <property type="nucleotide sequence ID" value="NZ_JAPDVH010000001.1"/>
</dbReference>
<dbReference type="InterPro" id="IPR000055">
    <property type="entry name" value="Restrct_endonuc_typeI_TRD"/>
</dbReference>
<dbReference type="PANTHER" id="PTHR30408:SF12">
    <property type="entry name" value="TYPE I RESTRICTION ENZYME MJAVIII SPECIFICITY SUBUNIT"/>
    <property type="match status" value="1"/>
</dbReference>
<feature type="domain" description="Type I restriction modification DNA specificity" evidence="5">
    <location>
        <begin position="35"/>
        <end position="186"/>
    </location>
</feature>
<keyword evidence="3" id="KW-0238">DNA-binding</keyword>
<evidence type="ECO:0000259" key="5">
    <source>
        <dbReference type="Pfam" id="PF01420"/>
    </source>
</evidence>
<evidence type="ECO:0000313" key="7">
    <source>
        <dbReference type="Proteomes" id="UP001209168"/>
    </source>
</evidence>
<dbReference type="AlphaFoldDB" id="A0AAW5UPL3"/>
<organism evidence="6 7">
    <name type="scientific">Segatella copri</name>
    <dbReference type="NCBI Taxonomy" id="165179"/>
    <lineage>
        <taxon>Bacteria</taxon>
        <taxon>Pseudomonadati</taxon>
        <taxon>Bacteroidota</taxon>
        <taxon>Bacteroidia</taxon>
        <taxon>Bacteroidales</taxon>
        <taxon>Prevotellaceae</taxon>
        <taxon>Segatella</taxon>
    </lineage>
</organism>
<gene>
    <name evidence="6" type="ORF">ONT23_02530</name>
</gene>
<accession>A0AAW5UPL3</accession>
<evidence type="ECO:0000256" key="2">
    <source>
        <dbReference type="ARBA" id="ARBA00022747"/>
    </source>
</evidence>
<dbReference type="InterPro" id="IPR052021">
    <property type="entry name" value="Type-I_RS_S_subunit"/>
</dbReference>
<evidence type="ECO:0000256" key="4">
    <source>
        <dbReference type="SAM" id="Coils"/>
    </source>
</evidence>
<dbReference type="GO" id="GO:0004519">
    <property type="term" value="F:endonuclease activity"/>
    <property type="evidence" value="ECO:0007669"/>
    <property type="project" value="UniProtKB-KW"/>
</dbReference>
<proteinExistence type="inferred from homology"/>
<evidence type="ECO:0000313" key="6">
    <source>
        <dbReference type="EMBL" id="MCW4154435.1"/>
    </source>
</evidence>
<keyword evidence="4" id="KW-0175">Coiled coil</keyword>